<accession>A0A1V6T414</accession>
<dbReference type="PROSITE" id="PS51253">
    <property type="entry name" value="HTH_CENPB"/>
    <property type="match status" value="1"/>
</dbReference>
<keyword evidence="4" id="KW-1185">Reference proteome</keyword>
<gene>
    <name evidence="3" type="ORF">PENSTE_c012G07455</name>
</gene>
<dbReference type="EMBL" id="MLKD01000012">
    <property type="protein sequence ID" value="OQE21135.1"/>
    <property type="molecule type" value="Genomic_DNA"/>
</dbReference>
<dbReference type="Pfam" id="PF03221">
    <property type="entry name" value="HTH_Tnp_Tc5"/>
    <property type="match status" value="1"/>
</dbReference>
<keyword evidence="1" id="KW-0238">DNA-binding</keyword>
<sequence length="190" mass="21769">MSTEYQNSEARIQQACATARATDRPNFAALAREYRVSAPRLRARFNGRAPRNARQMAYKRLNNEQEASLVAWIRRLDSLYIPPTAGMVIASANALLRRASPPSSPPAPLGKDWVYRFVKERLPNDLNWVKQRPADQKRMSNEDIGILTAWYERLEPLLKRIPPKHIYNFDETGFALGQGRSQNVISQNKF</sequence>
<protein>
    <recommendedName>
        <fullName evidence="2">HTH CENPB-type domain-containing protein</fullName>
    </recommendedName>
</protein>
<name>A0A1V6T414_9EURO</name>
<evidence type="ECO:0000259" key="2">
    <source>
        <dbReference type="PROSITE" id="PS51253"/>
    </source>
</evidence>
<dbReference type="AlphaFoldDB" id="A0A1V6T414"/>
<dbReference type="Proteomes" id="UP000191285">
    <property type="component" value="Unassembled WGS sequence"/>
</dbReference>
<organism evidence="3 4">
    <name type="scientific">Penicillium steckii</name>
    <dbReference type="NCBI Taxonomy" id="303698"/>
    <lineage>
        <taxon>Eukaryota</taxon>
        <taxon>Fungi</taxon>
        <taxon>Dikarya</taxon>
        <taxon>Ascomycota</taxon>
        <taxon>Pezizomycotina</taxon>
        <taxon>Eurotiomycetes</taxon>
        <taxon>Eurotiomycetidae</taxon>
        <taxon>Eurotiales</taxon>
        <taxon>Aspergillaceae</taxon>
        <taxon>Penicillium</taxon>
    </lineage>
</organism>
<feature type="domain" description="HTH CENPB-type" evidence="2">
    <location>
        <begin position="53"/>
        <end position="127"/>
    </location>
</feature>
<dbReference type="GO" id="GO:0003677">
    <property type="term" value="F:DNA binding"/>
    <property type="evidence" value="ECO:0007669"/>
    <property type="project" value="UniProtKB-KW"/>
</dbReference>
<dbReference type="InterPro" id="IPR006600">
    <property type="entry name" value="HTH_CenpB_DNA-bd_dom"/>
</dbReference>
<reference evidence="4" key="1">
    <citation type="journal article" date="2017" name="Nat. Microbiol.">
        <title>Global analysis of biosynthetic gene clusters reveals vast potential of secondary metabolite production in Penicillium species.</title>
        <authorList>
            <person name="Nielsen J.C."/>
            <person name="Grijseels S."/>
            <person name="Prigent S."/>
            <person name="Ji B."/>
            <person name="Dainat J."/>
            <person name="Nielsen K.F."/>
            <person name="Frisvad J.C."/>
            <person name="Workman M."/>
            <person name="Nielsen J."/>
        </authorList>
    </citation>
    <scope>NUCLEOTIDE SEQUENCE [LARGE SCALE GENOMIC DNA]</scope>
    <source>
        <strain evidence="4">IBT 24891</strain>
    </source>
</reference>
<evidence type="ECO:0000256" key="1">
    <source>
        <dbReference type="ARBA" id="ARBA00023125"/>
    </source>
</evidence>
<evidence type="ECO:0000313" key="4">
    <source>
        <dbReference type="Proteomes" id="UP000191285"/>
    </source>
</evidence>
<comment type="caution">
    <text evidence="3">The sequence shown here is derived from an EMBL/GenBank/DDBJ whole genome shotgun (WGS) entry which is preliminary data.</text>
</comment>
<dbReference type="OrthoDB" id="4324149at2759"/>
<evidence type="ECO:0000313" key="3">
    <source>
        <dbReference type="EMBL" id="OQE21135.1"/>
    </source>
</evidence>
<dbReference type="STRING" id="303698.A0A1V6T414"/>
<proteinExistence type="predicted"/>